<evidence type="ECO:0000313" key="7">
    <source>
        <dbReference type="EnsemblMetazoa" id="GMOY008364-PA"/>
    </source>
</evidence>
<keyword evidence="5" id="KW-0508">mRNA splicing</keyword>
<dbReference type="GO" id="GO:0005681">
    <property type="term" value="C:spliceosomal complex"/>
    <property type="evidence" value="ECO:0007669"/>
    <property type="project" value="UniProtKB-KW"/>
</dbReference>
<evidence type="ECO:0000313" key="8">
    <source>
        <dbReference type="Proteomes" id="UP000092444"/>
    </source>
</evidence>
<evidence type="ECO:0000256" key="4">
    <source>
        <dbReference type="ARBA" id="ARBA00023054"/>
    </source>
</evidence>
<dbReference type="VEuPathDB" id="VectorBase:GMOY008364"/>
<keyword evidence="6" id="KW-0539">Nucleus</keyword>
<dbReference type="GO" id="GO:0006397">
    <property type="term" value="P:mRNA processing"/>
    <property type="evidence" value="ECO:0007669"/>
    <property type="project" value="UniProtKB-KW"/>
</dbReference>
<evidence type="ECO:0000256" key="5">
    <source>
        <dbReference type="ARBA" id="ARBA00023187"/>
    </source>
</evidence>
<protein>
    <submittedName>
        <fullName evidence="7">Uncharacterized protein</fullName>
    </submittedName>
</protein>
<dbReference type="EnsemblMetazoa" id="GMOY008364-RA">
    <property type="protein sequence ID" value="GMOY008364-PA"/>
    <property type="gene ID" value="GMOY008364"/>
</dbReference>
<dbReference type="AlphaFoldDB" id="A0A1B0G4W8"/>
<accession>A0A1B0G4W8</accession>
<evidence type="ECO:0000256" key="2">
    <source>
        <dbReference type="ARBA" id="ARBA00022664"/>
    </source>
</evidence>
<comment type="subcellular location">
    <subcellularLocation>
        <location evidence="1">Nucleus</location>
    </subcellularLocation>
</comment>
<dbReference type="EMBL" id="CCAG010013818">
    <property type="status" value="NOT_ANNOTATED_CDS"/>
    <property type="molecule type" value="Genomic_DNA"/>
</dbReference>
<keyword evidence="8" id="KW-1185">Reference proteome</keyword>
<evidence type="ECO:0000256" key="1">
    <source>
        <dbReference type="ARBA" id="ARBA00004123"/>
    </source>
</evidence>
<keyword evidence="4" id="KW-0175">Coiled coil</keyword>
<evidence type="ECO:0000256" key="3">
    <source>
        <dbReference type="ARBA" id="ARBA00022728"/>
    </source>
</evidence>
<evidence type="ECO:0000256" key="6">
    <source>
        <dbReference type="ARBA" id="ARBA00023242"/>
    </source>
</evidence>
<name>A0A1B0G4W8_GLOMM</name>
<sequence>MYKNNNELINREEYLLGRAVDKSFETLLAEEKLQQQQNMVGLKQLLNHVKHDVVRSYKQRKVMEDPLMLIKQRERETFQK</sequence>
<dbReference type="InterPro" id="IPR022209">
    <property type="entry name" value="CWC25"/>
</dbReference>
<keyword evidence="2" id="KW-0507">mRNA processing</keyword>
<dbReference type="Proteomes" id="UP000092444">
    <property type="component" value="Unassembled WGS sequence"/>
</dbReference>
<organism evidence="7 8">
    <name type="scientific">Glossina morsitans morsitans</name>
    <name type="common">Savannah tsetse fly</name>
    <dbReference type="NCBI Taxonomy" id="37546"/>
    <lineage>
        <taxon>Eukaryota</taxon>
        <taxon>Metazoa</taxon>
        <taxon>Ecdysozoa</taxon>
        <taxon>Arthropoda</taxon>
        <taxon>Hexapoda</taxon>
        <taxon>Insecta</taxon>
        <taxon>Pterygota</taxon>
        <taxon>Neoptera</taxon>
        <taxon>Endopterygota</taxon>
        <taxon>Diptera</taxon>
        <taxon>Brachycera</taxon>
        <taxon>Muscomorpha</taxon>
        <taxon>Hippoboscoidea</taxon>
        <taxon>Glossinidae</taxon>
        <taxon>Glossina</taxon>
    </lineage>
</organism>
<reference evidence="7" key="1">
    <citation type="submission" date="2020-05" db="UniProtKB">
        <authorList>
            <consortium name="EnsemblMetazoa"/>
        </authorList>
    </citation>
    <scope>IDENTIFICATION</scope>
    <source>
        <strain evidence="7">Yale</strain>
    </source>
</reference>
<dbReference type="GO" id="GO:0008380">
    <property type="term" value="P:RNA splicing"/>
    <property type="evidence" value="ECO:0007669"/>
    <property type="project" value="UniProtKB-KW"/>
</dbReference>
<keyword evidence="3" id="KW-0747">Spliceosome</keyword>
<dbReference type="Pfam" id="PF12542">
    <property type="entry name" value="CWC25"/>
    <property type="match status" value="1"/>
</dbReference>
<dbReference type="STRING" id="37546.A0A1B0G4W8"/>
<proteinExistence type="predicted"/>